<dbReference type="EC" id="3.6.1.-" evidence="12"/>
<dbReference type="InterPro" id="IPR032781">
    <property type="entry name" value="ABC_tran_Xtn"/>
</dbReference>
<comment type="domain">
    <text evidence="12">The arm domain is inserted in the first ABC transporter domain. Probably contacts ribosomal protein L1.</text>
</comment>
<evidence type="ECO:0000256" key="8">
    <source>
        <dbReference type="ARBA" id="ARBA00022840"/>
    </source>
</evidence>
<dbReference type="PANTHER" id="PTHR43858:SF1">
    <property type="entry name" value="ABC TRANSPORTER-RELATED PROTEIN"/>
    <property type="match status" value="1"/>
</dbReference>
<accession>A0A9J6ZVP3</accession>
<comment type="function">
    <text evidence="12">A translation factor that gates the progression of the 70S ribosomal initiation complex (IC, containing tRNA(fMet) in the P-site) into the translation elongation cycle by using a mechanism sensitive to the ATP/ADP ratio. Binds to the 70S ribosome E-site where it modulates the state of the translating ribosome during subunit translocation. ATP hydrolysis probably frees it from the ribosome, which can enter the elongation phase.</text>
</comment>
<feature type="region of interest" description="Arm" evidence="12">
    <location>
        <begin position="95"/>
        <end position="139"/>
    </location>
</feature>
<dbReference type="GO" id="GO:0005737">
    <property type="term" value="C:cytoplasm"/>
    <property type="evidence" value="ECO:0007669"/>
    <property type="project" value="UniProtKB-SubCell"/>
</dbReference>
<dbReference type="AlphaFoldDB" id="A0A9J6ZVP3"/>
<dbReference type="GO" id="GO:0043022">
    <property type="term" value="F:ribosome binding"/>
    <property type="evidence" value="ECO:0007669"/>
    <property type="project" value="UniProtKB-UniRule"/>
</dbReference>
<dbReference type="GO" id="GO:0006412">
    <property type="term" value="P:translation"/>
    <property type="evidence" value="ECO:0007669"/>
    <property type="project" value="UniProtKB-KW"/>
</dbReference>
<dbReference type="EMBL" id="CP090569">
    <property type="protein sequence ID" value="USF86926.1"/>
    <property type="molecule type" value="Genomic_DNA"/>
</dbReference>
<dbReference type="FunFam" id="3.40.50.300:FF:000183">
    <property type="entry name" value="ABC transporter ATP-binding protein yjjK"/>
    <property type="match status" value="1"/>
</dbReference>
<keyword evidence="5 12" id="KW-0677">Repeat</keyword>
<evidence type="ECO:0000256" key="1">
    <source>
        <dbReference type="ARBA" id="ARBA00005868"/>
    </source>
</evidence>
<evidence type="ECO:0000256" key="7">
    <source>
        <dbReference type="ARBA" id="ARBA00022801"/>
    </source>
</evidence>
<sequence length="555" mass="62709">MAQYIYTMNRVGKIVPPKREILRDISLSFFPGAKIGVLGLNGSGKSTLLRIMAGIDTDIEGEARPQPGTRIGYLPQEPQLDESKDVRGNLEEALGEVKRALTRLDEVYAAYAEPDADFDALAKEQAELENIIQTSDGHNIERQLEIAADALRLPPWEADVSTLSGGERRRVALCKLLLEKPDMLLLDEPTNHLDAESVAWLERFLHEYSGTVVAVTHDRYFLDNVAGWILELDRGYGIPWEGNYSSWLEQKEARLEQEQKSEAARVKSMKHELEWVRSNPKGRHAKSKARLARFEELQSQEFQARNETNEIYIPPGERLGELVIEANQLKKAYGDRVLYDELSFNLPRGGIVGIIGPNGAGKTTLFRMLTGEEQPDGGELRIGPSVEIAYVDQSRDALDGSKTAWEEISDGRDIITVGRYEFNSRAWLSRFNFRGSDQQKRVGDLSGGERNRLHLAKLLQRGGNLLLLDEPTNDLDVETLRALEEALLAFPGCVVVISHDRWFLDRIATHILAFEDEGQTVWFEGNFQDYEEDKKRRLGEAAIEPHRIKYKRLSG</sequence>
<dbReference type="InterPro" id="IPR027417">
    <property type="entry name" value="P-loop_NTPase"/>
</dbReference>
<comment type="catalytic activity">
    <reaction evidence="12">
        <text>ATP + H2O = ADP + phosphate + H(+)</text>
        <dbReference type="Rhea" id="RHEA:13065"/>
        <dbReference type="ChEBI" id="CHEBI:15377"/>
        <dbReference type="ChEBI" id="CHEBI:15378"/>
        <dbReference type="ChEBI" id="CHEBI:30616"/>
        <dbReference type="ChEBI" id="CHEBI:43474"/>
        <dbReference type="ChEBI" id="CHEBI:456216"/>
    </reaction>
</comment>
<evidence type="ECO:0000313" key="15">
    <source>
        <dbReference type="Proteomes" id="UP001056649"/>
    </source>
</evidence>
<dbReference type="GO" id="GO:0045900">
    <property type="term" value="P:negative regulation of translational elongation"/>
    <property type="evidence" value="ECO:0007669"/>
    <property type="project" value="UniProtKB-UniRule"/>
</dbReference>
<keyword evidence="3 12" id="KW-0820">tRNA-binding</keyword>
<dbReference type="SUPFAM" id="SSF52540">
    <property type="entry name" value="P-loop containing nucleoside triphosphate hydrolases"/>
    <property type="match status" value="2"/>
</dbReference>
<proteinExistence type="inferred from homology"/>
<dbReference type="Proteomes" id="UP001056649">
    <property type="component" value="Chromosome"/>
</dbReference>
<dbReference type="InterPro" id="IPR003593">
    <property type="entry name" value="AAA+_ATPase"/>
</dbReference>
<feature type="binding site" evidence="12">
    <location>
        <begin position="356"/>
        <end position="363"/>
    </location>
    <ligand>
        <name>ATP</name>
        <dbReference type="ChEBI" id="CHEBI:30616"/>
        <label>2</label>
    </ligand>
</feature>
<feature type="domain" description="ABC transporter" evidence="13">
    <location>
        <begin position="324"/>
        <end position="543"/>
    </location>
</feature>
<protein>
    <recommendedName>
        <fullName evidence="12">Energy-dependent translational throttle protein EttA</fullName>
        <ecNumber evidence="12">3.6.1.-</ecNumber>
    </recommendedName>
    <alternativeName>
        <fullName evidence="12">Translational regulatory factor EttA</fullName>
    </alternativeName>
</protein>
<evidence type="ECO:0000256" key="3">
    <source>
        <dbReference type="ARBA" id="ARBA00022555"/>
    </source>
</evidence>
<dbReference type="KEGG" id="eps:L0Y14_12375"/>
<dbReference type="HAMAP" id="MF_00847">
    <property type="entry name" value="EttA"/>
    <property type="match status" value="1"/>
</dbReference>
<evidence type="ECO:0000256" key="2">
    <source>
        <dbReference type="ARBA" id="ARBA00022490"/>
    </source>
</evidence>
<dbReference type="Gene3D" id="3.40.50.300">
    <property type="entry name" value="P-loop containing nucleotide triphosphate hydrolases"/>
    <property type="match status" value="2"/>
</dbReference>
<evidence type="ECO:0000256" key="4">
    <source>
        <dbReference type="ARBA" id="ARBA00022730"/>
    </source>
</evidence>
<reference evidence="14" key="1">
    <citation type="journal article" date="2022" name="Mol. Ecol. Resour.">
        <title>The complete and closed genome of the facultative generalist Candidatus Endoriftia persephone from deep-sea hydrothermal vents.</title>
        <authorList>
            <person name="de Oliveira A.L."/>
            <person name="Srivastava A."/>
            <person name="Espada-Hinojosa S."/>
            <person name="Bright M."/>
        </authorList>
    </citation>
    <scope>NUCLEOTIDE SEQUENCE</scope>
    <source>
        <strain evidence="14">Tica-EPR-9o50.N</strain>
    </source>
</reference>
<keyword evidence="6 12" id="KW-0547">Nucleotide-binding</keyword>
<dbReference type="RefSeq" id="WP_005964748.1">
    <property type="nucleotide sequence ID" value="NZ_CP090569.1"/>
</dbReference>
<comment type="caution">
    <text evidence="12">Lacks conserved residue(s) required for the propagation of feature annotation.</text>
</comment>
<keyword evidence="10 12" id="KW-0694">RNA-binding</keyword>
<dbReference type="Pfam" id="PF12848">
    <property type="entry name" value="ABC_tran_Xtn"/>
    <property type="match status" value="1"/>
</dbReference>
<evidence type="ECO:0000313" key="14">
    <source>
        <dbReference type="EMBL" id="USF86926.1"/>
    </source>
</evidence>
<dbReference type="Pfam" id="PF00005">
    <property type="entry name" value="ABC_tran"/>
    <property type="match status" value="2"/>
</dbReference>
<evidence type="ECO:0000256" key="9">
    <source>
        <dbReference type="ARBA" id="ARBA00022845"/>
    </source>
</evidence>
<dbReference type="SMART" id="SM00382">
    <property type="entry name" value="AAA"/>
    <property type="match status" value="2"/>
</dbReference>
<comment type="domain">
    <text evidence="12">The P-site tRNA interaction motif (PtIM domain) probably interacts with the P-site tRNA(fMet) as well as the 23S rRNA.</text>
</comment>
<dbReference type="GO" id="GO:0019843">
    <property type="term" value="F:rRNA binding"/>
    <property type="evidence" value="ECO:0007669"/>
    <property type="project" value="UniProtKB-UniRule"/>
</dbReference>
<comment type="subunit">
    <text evidence="12">Monomer. Probably contacts ribosomal proteins L1, L5, L33 and S7, the 16S and 23S rRNA and the P-site containing tRNA(fMet).</text>
</comment>
<dbReference type="GO" id="GO:0005524">
    <property type="term" value="F:ATP binding"/>
    <property type="evidence" value="ECO:0007669"/>
    <property type="project" value="UniProtKB-UniRule"/>
</dbReference>
<keyword evidence="8 12" id="KW-0067">ATP-binding</keyword>
<keyword evidence="4 12" id="KW-0699">rRNA-binding</keyword>
<dbReference type="PROSITE" id="PS50893">
    <property type="entry name" value="ABC_TRANSPORTER_2"/>
    <property type="match status" value="2"/>
</dbReference>
<comment type="similarity">
    <text evidence="1 12">Belongs to the ABC transporter superfamily. ABCF family. Translational throttle EttA subfamily.</text>
</comment>
<dbReference type="InterPro" id="IPR003439">
    <property type="entry name" value="ABC_transporter-like_ATP-bd"/>
</dbReference>
<dbReference type="NCBIfam" id="NF008775">
    <property type="entry name" value="PRK11819.1"/>
    <property type="match status" value="1"/>
</dbReference>
<name>A0A9J6ZVP3_9GAMM</name>
<evidence type="ECO:0000259" key="13">
    <source>
        <dbReference type="PROSITE" id="PS50893"/>
    </source>
</evidence>
<keyword evidence="2 12" id="KW-0963">Cytoplasm</keyword>
<dbReference type="NCBIfam" id="TIGR03719">
    <property type="entry name" value="ABC_ABC_ChvD"/>
    <property type="match status" value="1"/>
</dbReference>
<evidence type="ECO:0000256" key="12">
    <source>
        <dbReference type="HAMAP-Rule" id="MF_00847"/>
    </source>
</evidence>
<evidence type="ECO:0000256" key="5">
    <source>
        <dbReference type="ARBA" id="ARBA00022737"/>
    </source>
</evidence>
<evidence type="ECO:0000256" key="10">
    <source>
        <dbReference type="ARBA" id="ARBA00022884"/>
    </source>
</evidence>
<comment type="subcellular location">
    <subcellularLocation>
        <location evidence="12">Cytoplasm</location>
    </subcellularLocation>
    <text evidence="12">Associates with ribosomes and polysomes.</text>
</comment>
<dbReference type="PANTHER" id="PTHR43858">
    <property type="entry name" value="ENERGY-DEPENDENT TRANSLATIONAL THROTTLE PROTEIN ETTA"/>
    <property type="match status" value="1"/>
</dbReference>
<dbReference type="InterPro" id="IPR022374">
    <property type="entry name" value="EttA"/>
</dbReference>
<dbReference type="InterPro" id="IPR017871">
    <property type="entry name" value="ABC_transporter-like_CS"/>
</dbReference>
<keyword evidence="11 12" id="KW-0648">Protein biosynthesis</keyword>
<feature type="region of interest" description="PtIM" evidence="12">
    <location>
        <begin position="242"/>
        <end position="322"/>
    </location>
</feature>
<keyword evidence="7 12" id="KW-0378">Hydrolase</keyword>
<feature type="domain" description="ABC transporter" evidence="13">
    <location>
        <begin position="6"/>
        <end position="259"/>
    </location>
</feature>
<organism evidence="14 15">
    <name type="scientific">Candidatus Endoriftia persephonae</name>
    <dbReference type="NCBI Taxonomy" id="393765"/>
    <lineage>
        <taxon>Bacteria</taxon>
        <taxon>Pseudomonadati</taxon>
        <taxon>Pseudomonadota</taxon>
        <taxon>Gammaproteobacteria</taxon>
        <taxon>Chromatiales</taxon>
        <taxon>Sedimenticolaceae</taxon>
        <taxon>Candidatus Endoriftia</taxon>
    </lineage>
</organism>
<gene>
    <name evidence="12 14" type="primary">ettA</name>
    <name evidence="14" type="ORF">L0Y14_12375</name>
</gene>
<evidence type="ECO:0000256" key="6">
    <source>
        <dbReference type="ARBA" id="ARBA00022741"/>
    </source>
</evidence>
<evidence type="ECO:0000256" key="11">
    <source>
        <dbReference type="ARBA" id="ARBA00022917"/>
    </source>
</evidence>
<dbReference type="CDD" id="cd03221">
    <property type="entry name" value="ABCF_EF-3"/>
    <property type="match status" value="2"/>
</dbReference>
<dbReference type="GO" id="GO:0000049">
    <property type="term" value="F:tRNA binding"/>
    <property type="evidence" value="ECO:0007669"/>
    <property type="project" value="UniProtKB-UniRule"/>
</dbReference>
<dbReference type="PROSITE" id="PS00211">
    <property type="entry name" value="ABC_TRANSPORTER_1"/>
    <property type="match status" value="1"/>
</dbReference>
<dbReference type="GO" id="GO:0016887">
    <property type="term" value="F:ATP hydrolysis activity"/>
    <property type="evidence" value="ECO:0007669"/>
    <property type="project" value="UniProtKB-UniRule"/>
</dbReference>
<keyword evidence="15" id="KW-1185">Reference proteome</keyword>
<keyword evidence="9 12" id="KW-0810">Translation regulation</keyword>
<dbReference type="FunFam" id="3.40.50.300:FF:000011">
    <property type="entry name" value="Putative ABC transporter ATP-binding component"/>
    <property type="match status" value="1"/>
</dbReference>